<dbReference type="Proteomes" id="UP001362899">
    <property type="component" value="Unassembled WGS sequence"/>
</dbReference>
<sequence length="233" mass="26489">MIIIGLTGGISTGKSTVSKQLKTQYHLPIVDADLIAREVVEPGKPAYKEIVRYFHNIVPDLLIEDSKELNRPALGKAVFNNEMYRKKLNSIVHPAVRSEIAKQVIKNWVLGKSAVILDVPLLFETRLDKFCGVNVAVLCSEESQLERLMKRDNISEEDAKSRIAAQMPLSEKRARADIVIENNGTLDELFSTLHQIANRPPFKRPHWLTFLQWIPPIGALWAFFVYWKRGFAV</sequence>
<proteinExistence type="inferred from homology"/>
<keyword evidence="4" id="KW-0472">Membrane</keyword>
<dbReference type="EMBL" id="BTGC01000003">
    <property type="protein sequence ID" value="GMM50725.1"/>
    <property type="molecule type" value="Genomic_DNA"/>
</dbReference>
<dbReference type="PROSITE" id="PS51219">
    <property type="entry name" value="DPCK"/>
    <property type="match status" value="1"/>
</dbReference>
<dbReference type="SUPFAM" id="SSF52540">
    <property type="entry name" value="P-loop containing nucleoside triphosphate hydrolases"/>
    <property type="match status" value="1"/>
</dbReference>
<dbReference type="Pfam" id="PF01121">
    <property type="entry name" value="CoaE"/>
    <property type="match status" value="1"/>
</dbReference>
<keyword evidence="6" id="KW-1185">Reference proteome</keyword>
<dbReference type="NCBIfam" id="TIGR00152">
    <property type="entry name" value="dephospho-CoA kinase"/>
    <property type="match status" value="1"/>
</dbReference>
<keyword evidence="5" id="KW-0418">Kinase</keyword>
<evidence type="ECO:0000313" key="5">
    <source>
        <dbReference type="EMBL" id="GMM50725.1"/>
    </source>
</evidence>
<name>A0AAV5RGR4_STABA</name>
<dbReference type="FunFam" id="3.40.50.300:FF:000485">
    <property type="entry name" value="Dephospho-CoA kinase CAB5"/>
    <property type="match status" value="1"/>
</dbReference>
<keyword evidence="4" id="KW-0812">Transmembrane</keyword>
<evidence type="ECO:0000256" key="1">
    <source>
        <dbReference type="ARBA" id="ARBA00009018"/>
    </source>
</evidence>
<keyword evidence="2" id="KW-0547">Nucleotide-binding</keyword>
<reference evidence="5 6" key="1">
    <citation type="journal article" date="2023" name="Elife">
        <title>Identification of key yeast species and microbe-microbe interactions impacting larval growth of Drosophila in the wild.</title>
        <authorList>
            <person name="Mure A."/>
            <person name="Sugiura Y."/>
            <person name="Maeda R."/>
            <person name="Honda K."/>
            <person name="Sakurai N."/>
            <person name="Takahashi Y."/>
            <person name="Watada M."/>
            <person name="Katoh T."/>
            <person name="Gotoh A."/>
            <person name="Gotoh Y."/>
            <person name="Taniguchi I."/>
            <person name="Nakamura K."/>
            <person name="Hayashi T."/>
            <person name="Katayama T."/>
            <person name="Uemura T."/>
            <person name="Hattori Y."/>
        </authorList>
    </citation>
    <scope>NUCLEOTIDE SEQUENCE [LARGE SCALE GENOMIC DNA]</scope>
    <source>
        <strain evidence="5 6">SB-73</strain>
    </source>
</reference>
<dbReference type="GO" id="GO:0015937">
    <property type="term" value="P:coenzyme A biosynthetic process"/>
    <property type="evidence" value="ECO:0007669"/>
    <property type="project" value="InterPro"/>
</dbReference>
<dbReference type="CDD" id="cd02022">
    <property type="entry name" value="DPCK"/>
    <property type="match status" value="1"/>
</dbReference>
<dbReference type="PANTHER" id="PTHR10695">
    <property type="entry name" value="DEPHOSPHO-COA KINASE-RELATED"/>
    <property type="match status" value="1"/>
</dbReference>
<comment type="caution">
    <text evidence="5">The sequence shown here is derived from an EMBL/GenBank/DDBJ whole genome shotgun (WGS) entry which is preliminary data.</text>
</comment>
<dbReference type="InterPro" id="IPR001977">
    <property type="entry name" value="Depp_CoAkinase"/>
</dbReference>
<keyword evidence="3" id="KW-0067">ATP-binding</keyword>
<dbReference type="GO" id="GO:0005524">
    <property type="term" value="F:ATP binding"/>
    <property type="evidence" value="ECO:0007669"/>
    <property type="project" value="UniProtKB-KW"/>
</dbReference>
<evidence type="ECO:0000313" key="6">
    <source>
        <dbReference type="Proteomes" id="UP001362899"/>
    </source>
</evidence>
<dbReference type="GO" id="GO:0004140">
    <property type="term" value="F:dephospho-CoA kinase activity"/>
    <property type="evidence" value="ECO:0007669"/>
    <property type="project" value="InterPro"/>
</dbReference>
<comment type="similarity">
    <text evidence="1">Belongs to the CoaE family.</text>
</comment>
<dbReference type="HAMAP" id="MF_00376">
    <property type="entry name" value="Dephospho_CoA_kinase"/>
    <property type="match status" value="1"/>
</dbReference>
<protein>
    <submittedName>
        <fullName evidence="5">Dephospho-CoA kinase</fullName>
    </submittedName>
</protein>
<dbReference type="AlphaFoldDB" id="A0AAV5RGR4"/>
<evidence type="ECO:0000256" key="4">
    <source>
        <dbReference type="SAM" id="Phobius"/>
    </source>
</evidence>
<keyword evidence="4" id="KW-1133">Transmembrane helix</keyword>
<evidence type="ECO:0000256" key="3">
    <source>
        <dbReference type="ARBA" id="ARBA00022840"/>
    </source>
</evidence>
<feature type="transmembrane region" description="Helical" evidence="4">
    <location>
        <begin position="207"/>
        <end position="227"/>
    </location>
</feature>
<evidence type="ECO:0000256" key="2">
    <source>
        <dbReference type="ARBA" id="ARBA00022741"/>
    </source>
</evidence>
<dbReference type="Gene3D" id="3.40.50.300">
    <property type="entry name" value="P-loop containing nucleotide triphosphate hydrolases"/>
    <property type="match status" value="1"/>
</dbReference>
<gene>
    <name evidence="5" type="ORF">DASB73_016830</name>
</gene>
<dbReference type="GO" id="GO:0005737">
    <property type="term" value="C:cytoplasm"/>
    <property type="evidence" value="ECO:0007669"/>
    <property type="project" value="UniProtKB-ARBA"/>
</dbReference>
<keyword evidence="5" id="KW-0808">Transferase</keyword>
<organism evidence="5 6">
    <name type="scientific">Starmerella bacillaris</name>
    <name type="common">Yeast</name>
    <name type="synonym">Candida zemplinina</name>
    <dbReference type="NCBI Taxonomy" id="1247836"/>
    <lineage>
        <taxon>Eukaryota</taxon>
        <taxon>Fungi</taxon>
        <taxon>Dikarya</taxon>
        <taxon>Ascomycota</taxon>
        <taxon>Saccharomycotina</taxon>
        <taxon>Dipodascomycetes</taxon>
        <taxon>Dipodascales</taxon>
        <taxon>Trichomonascaceae</taxon>
        <taxon>Starmerella</taxon>
    </lineage>
</organism>
<dbReference type="PANTHER" id="PTHR10695:SF46">
    <property type="entry name" value="BIFUNCTIONAL COENZYME A SYNTHASE-RELATED"/>
    <property type="match status" value="1"/>
</dbReference>
<dbReference type="InterPro" id="IPR027417">
    <property type="entry name" value="P-loop_NTPase"/>
</dbReference>
<accession>A0AAV5RGR4</accession>